<protein>
    <recommendedName>
        <fullName evidence="4">CoA carboxyltransferase C-terminal domain-containing protein</fullName>
    </recommendedName>
</protein>
<dbReference type="AlphaFoldDB" id="A0A7S4CEA8"/>
<dbReference type="InterPro" id="IPR034733">
    <property type="entry name" value="AcCoA_carboxyl_beta"/>
</dbReference>
<proteinExistence type="predicted"/>
<dbReference type="Pfam" id="PF01039">
    <property type="entry name" value="Carboxyl_trans"/>
    <property type="match status" value="1"/>
</dbReference>
<dbReference type="SUPFAM" id="SSF52096">
    <property type="entry name" value="ClpP/crotonase"/>
    <property type="match status" value="2"/>
</dbReference>
<dbReference type="FunFam" id="3.90.226.10:FF:000010">
    <property type="entry name" value="acetyl-CoA carboxylase isoform X2"/>
    <property type="match status" value="1"/>
</dbReference>
<sequence>MDSTGRLTLVPFDTTTASSRGSWDPHPLLTEQDRKRKAAQRIGTTYVYDWPETFEVCVKELWAQAIRRRSDVPGLDKACPKHTVQATEFVISEGALKAKPISDGNNDAGMVCWEFNVFLPTRYDLKTGTVVPKKIVVIANDISYQSGSFAIEEDKVFHAAAKWAETEGLPLIYLAANSGARIGMAQEVKDVYKVMFKDEDAPEKGFEYLYVDEADYQRLSARSLNAEPVPHPRTGATVYRLKDVIGAKEGLGVENLSGSGLIAGQMSACYATVPTLSLASGRSVGIGAYLNRLGRRVVQVTGAPMILTGAAALNKLLGKEVYTSNNQLGGTPVMSPNGVTHWEVNDDLEGCKCIIHWVDMMPEEFASDAKRVPALQEPHFQIIADPWDRDIHYCPVEGEISDPRFLITGYMKDGVLQRGLFDEDSWHETMSKWATTVVSGRAKLGGYPVGIICVETRTQEKILPADPADASSTASVRSQAGNVWFPDSARKTADSIQDFQKEGLPCFILANWRGFSGGQRDMFDEVLKFGASIVDNLREYDQPVFVYIPPFGDLRGGAWVVIDYNINPDCIEMYADETSHAGVLEPSGLIEVKYRDSEIVQTMHRLDPTCAALKKQMTGYNAQAKAEAQGKLKSREEALGPIYKSIATQLANLHDTPGRMLAKGSIQGIVQWQNARRFFFWRLRRRLHEFHVIRQLQQADPQVTQQEGRAQLQAWAPAGLEDAAFVKWCEENEGSVADKVKAIWAESKAKEWAETLAGPEGLAVLMKVLKTYRQNGGDLADVQKLLSESC</sequence>
<evidence type="ECO:0008006" key="4">
    <source>
        <dbReference type="Google" id="ProtNLM"/>
    </source>
</evidence>
<dbReference type="GO" id="GO:0006633">
    <property type="term" value="P:fatty acid biosynthetic process"/>
    <property type="evidence" value="ECO:0007669"/>
    <property type="project" value="TreeGrafter"/>
</dbReference>
<dbReference type="InterPro" id="IPR029045">
    <property type="entry name" value="ClpP/crotonase-like_dom_sf"/>
</dbReference>
<evidence type="ECO:0000259" key="1">
    <source>
        <dbReference type="PROSITE" id="PS50980"/>
    </source>
</evidence>
<dbReference type="PROSITE" id="PS50989">
    <property type="entry name" value="COA_CT_CTER"/>
    <property type="match status" value="1"/>
</dbReference>
<dbReference type="EMBL" id="HBJA01018617">
    <property type="protein sequence ID" value="CAE0794836.1"/>
    <property type="molecule type" value="Transcribed_RNA"/>
</dbReference>
<name>A0A7S4CEA8_9EUGL</name>
<gene>
    <name evidence="3" type="ORF">EGYM00163_LOCUS5954</name>
</gene>
<feature type="domain" description="CoA carboxyltransferase C-terminal" evidence="2">
    <location>
        <begin position="386"/>
        <end position="698"/>
    </location>
</feature>
<dbReference type="Gene3D" id="3.90.226.10">
    <property type="entry name" value="2-enoyl-CoA Hydratase, Chain A, domain 1"/>
    <property type="match status" value="2"/>
</dbReference>
<dbReference type="PANTHER" id="PTHR45728">
    <property type="entry name" value="ACETYL-COA CARBOXYLASE, ISOFORM A"/>
    <property type="match status" value="1"/>
</dbReference>
<dbReference type="Gene3D" id="2.40.460.10">
    <property type="entry name" value="Biotin dependent carboxylase carboxyltransferase"/>
    <property type="match status" value="1"/>
</dbReference>
<reference evidence="3" key="1">
    <citation type="submission" date="2021-01" db="EMBL/GenBank/DDBJ databases">
        <authorList>
            <person name="Corre E."/>
            <person name="Pelletier E."/>
            <person name="Niang G."/>
            <person name="Scheremetjew M."/>
            <person name="Finn R."/>
            <person name="Kale V."/>
            <person name="Holt S."/>
            <person name="Cochrane G."/>
            <person name="Meng A."/>
            <person name="Brown T."/>
            <person name="Cohen L."/>
        </authorList>
    </citation>
    <scope>NUCLEOTIDE SEQUENCE</scope>
    <source>
        <strain evidence="3">CCMP1594</strain>
    </source>
</reference>
<dbReference type="GO" id="GO:0003989">
    <property type="term" value="F:acetyl-CoA carboxylase activity"/>
    <property type="evidence" value="ECO:0007669"/>
    <property type="project" value="InterPro"/>
</dbReference>
<dbReference type="PANTHER" id="PTHR45728:SF3">
    <property type="entry name" value="ACETYL-COA CARBOXYLASE"/>
    <property type="match status" value="1"/>
</dbReference>
<dbReference type="InterPro" id="IPR049076">
    <property type="entry name" value="ACCA"/>
</dbReference>
<accession>A0A7S4CEA8</accession>
<dbReference type="PROSITE" id="PS50980">
    <property type="entry name" value="COA_CT_NTER"/>
    <property type="match status" value="1"/>
</dbReference>
<evidence type="ECO:0000259" key="2">
    <source>
        <dbReference type="PROSITE" id="PS50989"/>
    </source>
</evidence>
<feature type="domain" description="CoA carboxyltransferase N-terminal" evidence="1">
    <location>
        <begin position="25"/>
        <end position="373"/>
    </location>
</feature>
<dbReference type="InterPro" id="IPR011763">
    <property type="entry name" value="COA_CT_C"/>
</dbReference>
<evidence type="ECO:0000313" key="3">
    <source>
        <dbReference type="EMBL" id="CAE0794836.1"/>
    </source>
</evidence>
<organism evidence="3">
    <name type="scientific">Eutreptiella gymnastica</name>
    <dbReference type="NCBI Taxonomy" id="73025"/>
    <lineage>
        <taxon>Eukaryota</taxon>
        <taxon>Discoba</taxon>
        <taxon>Euglenozoa</taxon>
        <taxon>Euglenida</taxon>
        <taxon>Spirocuta</taxon>
        <taxon>Euglenophyceae</taxon>
        <taxon>Eutreptiales</taxon>
        <taxon>Eutreptiaceae</taxon>
        <taxon>Eutreptiella</taxon>
    </lineage>
</organism>
<dbReference type="InterPro" id="IPR011762">
    <property type="entry name" value="COA_CT_N"/>
</dbReference>